<protein>
    <submittedName>
        <fullName evidence="2">Uncharacterized protein</fullName>
    </submittedName>
</protein>
<evidence type="ECO:0000256" key="1">
    <source>
        <dbReference type="SAM" id="MobiDB-lite"/>
    </source>
</evidence>
<accession>A0A423XMZ4</accession>
<evidence type="ECO:0000313" key="2">
    <source>
        <dbReference type="EMBL" id="ROW17467.1"/>
    </source>
</evidence>
<dbReference type="Proteomes" id="UP000285146">
    <property type="component" value="Unassembled WGS sequence"/>
</dbReference>
<sequence length="114" mass="11242">MSSSRPEHLSIGKFAQPGGLGQSLSNPASANTSPNEASSGGASIRSPFGIQTASGLNPAAKMSSATRSGAGSPSHDPLAAPGSGRFLSSKSAVILKSSVLVFKVLADGDANAIF</sequence>
<proteinExistence type="predicted"/>
<reference evidence="2 3" key="1">
    <citation type="submission" date="2015-09" db="EMBL/GenBank/DDBJ databases">
        <title>Host preference determinants of Valsa canker pathogens revealed by comparative genomics.</title>
        <authorList>
            <person name="Yin Z."/>
            <person name="Huang L."/>
        </authorList>
    </citation>
    <scope>NUCLEOTIDE SEQUENCE [LARGE SCALE GENOMIC DNA]</scope>
    <source>
        <strain evidence="2 3">SXYLt</strain>
    </source>
</reference>
<evidence type="ECO:0000313" key="3">
    <source>
        <dbReference type="Proteomes" id="UP000285146"/>
    </source>
</evidence>
<dbReference type="STRING" id="1230097.A0A423XMZ4"/>
<keyword evidence="3" id="KW-1185">Reference proteome</keyword>
<dbReference type="InParanoid" id="A0A423XMZ4"/>
<name>A0A423XMZ4_9PEZI</name>
<feature type="compositionally biased region" description="Basic and acidic residues" evidence="1">
    <location>
        <begin position="1"/>
        <end position="10"/>
    </location>
</feature>
<comment type="caution">
    <text evidence="2">The sequence shown here is derived from an EMBL/GenBank/DDBJ whole genome shotgun (WGS) entry which is preliminary data.</text>
</comment>
<feature type="region of interest" description="Disordered" evidence="1">
    <location>
        <begin position="1"/>
        <end position="82"/>
    </location>
</feature>
<dbReference type="AlphaFoldDB" id="A0A423XMZ4"/>
<organism evidence="2 3">
    <name type="scientific">Cytospora leucostoma</name>
    <dbReference type="NCBI Taxonomy" id="1230097"/>
    <lineage>
        <taxon>Eukaryota</taxon>
        <taxon>Fungi</taxon>
        <taxon>Dikarya</taxon>
        <taxon>Ascomycota</taxon>
        <taxon>Pezizomycotina</taxon>
        <taxon>Sordariomycetes</taxon>
        <taxon>Sordariomycetidae</taxon>
        <taxon>Diaporthales</taxon>
        <taxon>Cytosporaceae</taxon>
        <taxon>Cytospora</taxon>
    </lineage>
</organism>
<dbReference type="EMBL" id="LKEB01000002">
    <property type="protein sequence ID" value="ROW17467.1"/>
    <property type="molecule type" value="Genomic_DNA"/>
</dbReference>
<gene>
    <name evidence="2" type="ORF">VPNG_00963</name>
</gene>
<feature type="compositionally biased region" description="Polar residues" evidence="1">
    <location>
        <begin position="22"/>
        <end position="41"/>
    </location>
</feature>